<evidence type="ECO:0000256" key="1">
    <source>
        <dbReference type="ARBA" id="ARBA00007039"/>
    </source>
</evidence>
<dbReference type="AlphaFoldDB" id="A0A1L7ALB0"/>
<dbReference type="Gene3D" id="3.90.226.10">
    <property type="entry name" value="2-enoyl-CoA Hydratase, Chain A, domain 1"/>
    <property type="match status" value="1"/>
</dbReference>
<evidence type="ECO:0000256" key="5">
    <source>
        <dbReference type="ARBA" id="ARBA00022825"/>
    </source>
</evidence>
<dbReference type="Proteomes" id="UP000185494">
    <property type="component" value="Chromosome 2"/>
</dbReference>
<dbReference type="KEGG" id="rgi:RGI145_19510"/>
<dbReference type="PANTHER" id="PTHR10381:SF70">
    <property type="entry name" value="ATP-DEPENDENT CLP PROTEASE PROTEOLYTIC SUBUNIT"/>
    <property type="match status" value="1"/>
</dbReference>
<dbReference type="InterPro" id="IPR029045">
    <property type="entry name" value="ClpP/crotonase-like_dom_sf"/>
</dbReference>
<comment type="similarity">
    <text evidence="1 6">Belongs to the peptidase S14 family.</text>
</comment>
<keyword evidence="3" id="KW-0645">Protease</keyword>
<evidence type="ECO:0000256" key="4">
    <source>
        <dbReference type="ARBA" id="ARBA00022801"/>
    </source>
</evidence>
<evidence type="ECO:0000256" key="2">
    <source>
        <dbReference type="ARBA" id="ARBA00022490"/>
    </source>
</evidence>
<dbReference type="GO" id="GO:0004252">
    <property type="term" value="F:serine-type endopeptidase activity"/>
    <property type="evidence" value="ECO:0007669"/>
    <property type="project" value="InterPro"/>
</dbReference>
<keyword evidence="2" id="KW-0963">Cytoplasm</keyword>
<evidence type="ECO:0000313" key="8">
    <source>
        <dbReference type="Proteomes" id="UP000185494"/>
    </source>
</evidence>
<evidence type="ECO:0000313" key="7">
    <source>
        <dbReference type="EMBL" id="APT59536.1"/>
    </source>
</evidence>
<dbReference type="CDD" id="cd07016">
    <property type="entry name" value="S14_ClpP_1"/>
    <property type="match status" value="1"/>
</dbReference>
<keyword evidence="4" id="KW-0378">Hydrolase</keyword>
<dbReference type="GO" id="GO:0009368">
    <property type="term" value="C:endopeptidase Clp complex"/>
    <property type="evidence" value="ECO:0007669"/>
    <property type="project" value="TreeGrafter"/>
</dbReference>
<organism evidence="7 8">
    <name type="scientific">Roseomonas gilardii</name>
    <dbReference type="NCBI Taxonomy" id="257708"/>
    <lineage>
        <taxon>Bacteria</taxon>
        <taxon>Pseudomonadati</taxon>
        <taxon>Pseudomonadota</taxon>
        <taxon>Alphaproteobacteria</taxon>
        <taxon>Acetobacterales</taxon>
        <taxon>Roseomonadaceae</taxon>
        <taxon>Roseomonas</taxon>
    </lineage>
</organism>
<dbReference type="InterPro" id="IPR001907">
    <property type="entry name" value="ClpP"/>
</dbReference>
<proteinExistence type="inferred from homology"/>
<dbReference type="RefSeq" id="WP_075800248.1">
    <property type="nucleotide sequence ID" value="NZ_CP015584.1"/>
</dbReference>
<keyword evidence="5" id="KW-0720">Serine protease</keyword>
<dbReference type="NCBIfam" id="NF045542">
    <property type="entry name" value="Clp_rel_HeadMat"/>
    <property type="match status" value="1"/>
</dbReference>
<evidence type="ECO:0000256" key="6">
    <source>
        <dbReference type="RuleBase" id="RU003567"/>
    </source>
</evidence>
<dbReference type="InterPro" id="IPR023562">
    <property type="entry name" value="ClpP/TepA"/>
</dbReference>
<dbReference type="STRING" id="257708.RGI145_19510"/>
<dbReference type="PANTHER" id="PTHR10381">
    <property type="entry name" value="ATP-DEPENDENT CLP PROTEASE PROTEOLYTIC SUBUNIT"/>
    <property type="match status" value="1"/>
</dbReference>
<dbReference type="GO" id="GO:0006515">
    <property type="term" value="P:protein quality control for misfolded or incompletely synthesized proteins"/>
    <property type="evidence" value="ECO:0007669"/>
    <property type="project" value="TreeGrafter"/>
</dbReference>
<name>A0A1L7ALB0_9PROT</name>
<dbReference type="SUPFAM" id="SSF52096">
    <property type="entry name" value="ClpP/crotonase"/>
    <property type="match status" value="1"/>
</dbReference>
<gene>
    <name evidence="7" type="ORF">RGI145_19510</name>
</gene>
<dbReference type="EMBL" id="CP015584">
    <property type="protein sequence ID" value="APT59536.1"/>
    <property type="molecule type" value="Genomic_DNA"/>
</dbReference>
<protein>
    <recommendedName>
        <fullName evidence="6">ATP-dependent Clp protease proteolytic subunit</fullName>
    </recommendedName>
</protein>
<dbReference type="GO" id="GO:0004176">
    <property type="term" value="F:ATP-dependent peptidase activity"/>
    <property type="evidence" value="ECO:0007669"/>
    <property type="project" value="InterPro"/>
</dbReference>
<sequence length="293" mass="31054">MHDRSLRVLARARPGRIDARKPGDVTAPPQPGAFDRWNAGIRAAGEVGENVITMYDVIGEDYWSGGGVTAKRVAAALRSIGARDVEVHINSPGGDMFEGISIYNMLREHPGKITVKVLGLAASAASVIAMAGDEVQIGAASFLMIHNCWVVAVGNRFDMRETADWLEPFDAAMADVYSARTGQEKAQVEEWMGANKGDGTYFSGSQAVDLGFADALLSSDDVTESAEARAEGKSKSALLKVELGLCASMSRTQARSLITEIKGKPDAALNAKPDAGDLSWIGAAADLTNLLRS</sequence>
<dbReference type="Pfam" id="PF00574">
    <property type="entry name" value="CLP_protease"/>
    <property type="match status" value="1"/>
</dbReference>
<dbReference type="GO" id="GO:0051117">
    <property type="term" value="F:ATPase binding"/>
    <property type="evidence" value="ECO:0007669"/>
    <property type="project" value="TreeGrafter"/>
</dbReference>
<reference evidence="7 8" key="1">
    <citation type="submission" date="2016-05" db="EMBL/GenBank/DDBJ databases">
        <title>Complete Genome and Methylome Analysis of Psychrotrophic Bacterial Isolates from Antarctic Lake Untersee.</title>
        <authorList>
            <person name="Fomenkov A."/>
            <person name="Akimov V.N."/>
            <person name="Vasilyeva L.V."/>
            <person name="Andersen D."/>
            <person name="Vincze T."/>
            <person name="Roberts R.J."/>
        </authorList>
    </citation>
    <scope>NUCLEOTIDE SEQUENCE [LARGE SCALE GENOMIC DNA]</scope>
    <source>
        <strain evidence="7 8">U14-5</strain>
    </source>
</reference>
<evidence type="ECO:0000256" key="3">
    <source>
        <dbReference type="ARBA" id="ARBA00022670"/>
    </source>
</evidence>
<accession>A0A1L7ALB0</accession>
<dbReference type="PRINTS" id="PR00127">
    <property type="entry name" value="CLPPROTEASEP"/>
</dbReference>